<evidence type="ECO:0000256" key="3">
    <source>
        <dbReference type="SAM" id="SignalP"/>
    </source>
</evidence>
<feature type="domain" description="Treslin STD" evidence="5">
    <location>
        <begin position="662"/>
        <end position="762"/>
    </location>
</feature>
<feature type="region of interest" description="Disordered" evidence="2">
    <location>
        <begin position="1323"/>
        <end position="1381"/>
    </location>
</feature>
<feature type="compositionally biased region" description="Polar residues" evidence="2">
    <location>
        <begin position="2049"/>
        <end position="2058"/>
    </location>
</feature>
<feature type="compositionally biased region" description="Basic residues" evidence="2">
    <location>
        <begin position="2313"/>
        <end position="2323"/>
    </location>
</feature>
<feature type="region of interest" description="Disordered" evidence="2">
    <location>
        <begin position="895"/>
        <end position="915"/>
    </location>
</feature>
<evidence type="ECO:0000259" key="5">
    <source>
        <dbReference type="Pfam" id="PF21855"/>
    </source>
</evidence>
<feature type="region of interest" description="Disordered" evidence="2">
    <location>
        <begin position="1565"/>
        <end position="1604"/>
    </location>
</feature>
<evidence type="ECO:0000313" key="7">
    <source>
        <dbReference type="Proteomes" id="UP001487740"/>
    </source>
</evidence>
<feature type="region of interest" description="Disordered" evidence="2">
    <location>
        <begin position="1074"/>
        <end position="1112"/>
    </location>
</feature>
<feature type="region of interest" description="Disordered" evidence="2">
    <location>
        <begin position="2047"/>
        <end position="2078"/>
    </location>
</feature>
<dbReference type="PANTHER" id="PTHR21556">
    <property type="entry name" value="TRESLIN"/>
    <property type="match status" value="1"/>
</dbReference>
<keyword evidence="1" id="KW-0175">Coiled coil</keyword>
<keyword evidence="7" id="KW-1185">Reference proteome</keyword>
<feature type="region of interest" description="Disordered" evidence="2">
    <location>
        <begin position="2423"/>
        <end position="2455"/>
    </location>
</feature>
<comment type="caution">
    <text evidence="6">The sequence shown here is derived from an EMBL/GenBank/DDBJ whole genome shotgun (WGS) entry which is preliminary data.</text>
</comment>
<feature type="compositionally biased region" description="Polar residues" evidence="2">
    <location>
        <begin position="2141"/>
        <end position="2158"/>
    </location>
</feature>
<accession>A0AAW0UMV2</accession>
<feature type="region of interest" description="Disordered" evidence="2">
    <location>
        <begin position="1720"/>
        <end position="1937"/>
    </location>
</feature>
<feature type="compositionally biased region" description="Polar residues" evidence="2">
    <location>
        <begin position="1778"/>
        <end position="1802"/>
    </location>
</feature>
<feature type="compositionally biased region" description="Polar residues" evidence="2">
    <location>
        <begin position="1243"/>
        <end position="1278"/>
    </location>
</feature>
<feature type="compositionally biased region" description="Polar residues" evidence="2">
    <location>
        <begin position="250"/>
        <end position="259"/>
    </location>
</feature>
<dbReference type="GO" id="GO:0003682">
    <property type="term" value="F:chromatin binding"/>
    <property type="evidence" value="ECO:0007669"/>
    <property type="project" value="TreeGrafter"/>
</dbReference>
<gene>
    <name evidence="6" type="ORF">O3P69_002852</name>
</gene>
<feature type="compositionally biased region" description="Polar residues" evidence="2">
    <location>
        <begin position="1680"/>
        <end position="1694"/>
    </location>
</feature>
<dbReference type="GO" id="GO:0010212">
    <property type="term" value="P:response to ionizing radiation"/>
    <property type="evidence" value="ECO:0007669"/>
    <property type="project" value="InterPro"/>
</dbReference>
<feature type="coiled-coil region" evidence="1">
    <location>
        <begin position="545"/>
        <end position="572"/>
    </location>
</feature>
<evidence type="ECO:0000256" key="1">
    <source>
        <dbReference type="SAM" id="Coils"/>
    </source>
</evidence>
<evidence type="ECO:0000256" key="2">
    <source>
        <dbReference type="SAM" id="MobiDB-lite"/>
    </source>
</evidence>
<feature type="compositionally biased region" description="Polar residues" evidence="2">
    <location>
        <begin position="1164"/>
        <end position="1196"/>
    </location>
</feature>
<evidence type="ECO:0000259" key="4">
    <source>
        <dbReference type="Pfam" id="PF21854"/>
    </source>
</evidence>
<feature type="chain" id="PRO_5043833371" description="Treslin N-terminal domain-containing protein" evidence="3">
    <location>
        <begin position="23"/>
        <end position="2594"/>
    </location>
</feature>
<dbReference type="InterPro" id="IPR026153">
    <property type="entry name" value="Treslin"/>
</dbReference>
<feature type="compositionally biased region" description="Polar residues" evidence="2">
    <location>
        <begin position="784"/>
        <end position="803"/>
    </location>
</feature>
<evidence type="ECO:0000313" key="6">
    <source>
        <dbReference type="EMBL" id="KAK8401365.1"/>
    </source>
</evidence>
<protein>
    <recommendedName>
        <fullName evidence="8">Treslin N-terminal domain-containing protein</fullName>
    </recommendedName>
</protein>
<dbReference type="EMBL" id="JARAKH010000009">
    <property type="protein sequence ID" value="KAK8401365.1"/>
    <property type="molecule type" value="Genomic_DNA"/>
</dbReference>
<feature type="compositionally biased region" description="Polar residues" evidence="2">
    <location>
        <begin position="1917"/>
        <end position="1937"/>
    </location>
</feature>
<feature type="compositionally biased region" description="Polar residues" evidence="2">
    <location>
        <begin position="902"/>
        <end position="913"/>
    </location>
</feature>
<feature type="region of interest" description="Disordered" evidence="2">
    <location>
        <begin position="1164"/>
        <end position="1202"/>
    </location>
</feature>
<dbReference type="GO" id="GO:0007095">
    <property type="term" value="P:mitotic G2 DNA damage checkpoint signaling"/>
    <property type="evidence" value="ECO:0007669"/>
    <property type="project" value="TreeGrafter"/>
</dbReference>
<dbReference type="Pfam" id="PF21855">
    <property type="entry name" value="Treslin_STD"/>
    <property type="match status" value="1"/>
</dbReference>
<feature type="compositionally biased region" description="Polar residues" evidence="2">
    <location>
        <begin position="1720"/>
        <end position="1767"/>
    </location>
</feature>
<feature type="region of interest" description="Disordered" evidence="2">
    <location>
        <begin position="2493"/>
        <end position="2515"/>
    </location>
</feature>
<dbReference type="GO" id="GO:0033314">
    <property type="term" value="P:mitotic DNA replication checkpoint signaling"/>
    <property type="evidence" value="ECO:0007669"/>
    <property type="project" value="InterPro"/>
</dbReference>
<dbReference type="Pfam" id="PF21854">
    <property type="entry name" value="Treslin_N"/>
    <property type="match status" value="1"/>
</dbReference>
<feature type="region of interest" description="Disordered" evidence="2">
    <location>
        <begin position="2115"/>
        <end position="2160"/>
    </location>
</feature>
<feature type="region of interest" description="Disordered" evidence="2">
    <location>
        <begin position="139"/>
        <end position="162"/>
    </location>
</feature>
<feature type="compositionally biased region" description="Low complexity" evidence="2">
    <location>
        <begin position="1895"/>
        <end position="1916"/>
    </location>
</feature>
<dbReference type="GO" id="GO:0006260">
    <property type="term" value="P:DNA replication"/>
    <property type="evidence" value="ECO:0007669"/>
    <property type="project" value="InterPro"/>
</dbReference>
<feature type="compositionally biased region" description="Basic and acidic residues" evidence="2">
    <location>
        <begin position="2062"/>
        <end position="2074"/>
    </location>
</feature>
<feature type="compositionally biased region" description="Polar residues" evidence="2">
    <location>
        <begin position="1818"/>
        <end position="1851"/>
    </location>
</feature>
<feature type="compositionally biased region" description="Polar residues" evidence="2">
    <location>
        <begin position="1074"/>
        <end position="1088"/>
    </location>
</feature>
<feature type="compositionally biased region" description="Low complexity" evidence="2">
    <location>
        <begin position="855"/>
        <end position="869"/>
    </location>
</feature>
<feature type="compositionally biased region" description="Low complexity" evidence="2">
    <location>
        <begin position="2346"/>
        <end position="2359"/>
    </location>
</feature>
<dbReference type="PANTHER" id="PTHR21556:SF2">
    <property type="entry name" value="TRESLIN"/>
    <property type="match status" value="1"/>
</dbReference>
<keyword evidence="3" id="KW-0732">Signal</keyword>
<feature type="region of interest" description="Disordered" evidence="2">
    <location>
        <begin position="849"/>
        <end position="869"/>
    </location>
</feature>
<sequence length="2594" mass="280644">MYSTVQAVLVLDLSNFVSLCSSESEIEHHIAKIKLVSLKLLLNFGAKTERAVEGVRWSWKFYDSRTFRPDTSRRQFLDLGRKAFGEFETELTDKYCKAFDNQQEGCEQSGCRRPHSFVLKKALQEVLLDYNWDGPDISSPVKTTRRKNGSVGQAPPPSSGGTYNAVVVVANVPRDSEGPCEGSPEDFFANVLDAAMVKAFQEDRKISLSLIDLWEAANCPLPSRLNTELAKLSGSLHSITDFIQTQPRQVARTQGSSAATPECGQNGAAVSSQQVQLPWRSARTSRPRKAQPGPTLMWEDVTGISHLSIQLQVLAVYGSCSRAWGSAAVVGVVHTSQVALLALAQETASLYMCVAAGETFGAIVTVLATHQLSLVLQLSGGSLALLSPWGEGAGCLALVSASGLAALAPDMPDCPPSTLQFVSAAVRKCLKNAAPHAEQESSSSNRWFSASMVQCWFRPIPYPALPSLHARNKLAPHRRAMLERLQKKYRPQIPQPLATGETGPLDLVDITQPPGESQPSQATLAKPTMTRAQQLLKKSHIVTAQQRVKEQLAEEEERVQATERRAAQACERALKSQALETQILNTVSDPQDERELVQSLMDLRETAGVEADIFTTAQTIINLALVHIKNTTVTATPAAATMQEGLDRVLGYGVLQSAAEILHRPQQETHLHQYKLQTLLHLELLWVLGYSACSKQSEGREEEEEEEVSKRKEHHVEEVIKLLRAISLHHDPSTMAKFLQEIVLENYLETLGDVLLEVYEELNQPLPPPLRDIAGDLQSIQSNWLPPSVKSQGSPTQYSESPTGSGENPGSSRSREGRRQRLRPHPSLQEANKRSIVVPKVTRAISRTLSEQVRSSAGQPFSSSASGAAAECSGAPVKNVCRNLFELGETSLASAKSHLQKSHTQPGQNTTPKKPSLLVSKVRQPPHITPVKKFTFRSTTPRFKAGNRLLIPETPENKVGSTVFNHNRCHKSMGTTCIGESPDIKMSCHELSKSTPRRLRASLTAARRNSFYSGASGARSRNWERARTQLLADHIKGHADRRPSDTGSQQPSVNAGFLFSNILSASPFLSPSAQVKSAQQTSKQTMTPDKNILAPNLNISVGNDSEKKDDNSITTKLTIGSPPGSVCAGAELQNEKGLAASMDLGHTPVKRVRRVLLLSTPSKAYLGTSSSPERDSSTPGSTATDFSGFSTPTKKSLPSVDREHVSGVTQAPAISMLTQLHDTKCAEVLHTTQNKKVQFTLKLSPNTPQTPKRTGTPKSILKTPNKTPLKSSYHSPLISSKHAGSWRREDTAVTPCKRGPEEDVYPSNPVVKVGNLVSHSEHELELLSPSKTVRQPLDSMHRSPSLSKYPKMSLRLGNSPRKSSRSPEKSKNSLSKLNANPGTFFSSDRKLAKRLETAGTDCIVECDNTDRIAEVDVSLLPDMPIEDINLVSSLLFGTVEVPDLEIPVLELCEDSYLLEHPANVDTFEVCDSDDGDDALLSPKLPDLEATVALHSNTDALDFGCMSPILLSTQREWYNHRADSGGGIAQFTTEVRDIETNSAVHDVTPKEVVLCQDVQDVSNYTDSTHDVTEASGPEYNVTKYSGSSHGAVGSSCDATGDTDSSHVSEDINILVDVAVDVDSSQLVAENCSSLQHAGEEAGTLQYVEEGTTSSQGVDEDTGSSQGVDDSVSSQGVDEDTGSSQSVDEATSSSQGVGEDIALSQSVDEGTISTLDVDEDTALSQSVDEGTGSSQSVDEGTSSTQGVGEDTVSSQSMDEGTNSSQSVDEGTTRGMGEDTALSQSVDKGTGSTQGVGEDSASSQGVGEDSASSQDADEDTGSLQSVHGDTSTSQGVGEDTALSQSVDESTSSTLGEDDSGSFQCVDKESGSSESMAKSKKSSQGVDEDTNSSQSADEGTSSSQGTDGGTDSSQGMDDGTVSSQSVDEGTGPLNTKAESCSSLQNVAQDAGFCDVPEDTGSSQNMAELGDSSQTVAEDKASFHCVVEGVSLNGDAAHKGFSYCRTKTTNTISALNANEATDELFMTEDGHAVLDTAGDSCVDANSEDAKSMSFVKQSDNPSLTFGARDDGSSSAKEEDYPTYSKSGLITVSSKLDKQLLEPPVKVKVVRKAPRVKYNEESLYKSPKMASPTHKRAVKARQKGKRSISTNSEEEPNQTVNQENVSRRRVLRKRIRRQAAVQACRKLADSVQEISSDDGESHGWHQQNLKKRIFDDILTPEKINVGETTLPLKNVENLPYTPNKPGYGDNVAKDAESIPASNVQNTGEPSDTVESFVEQEHNFTVVNDFSEKLCKQSDSPSLQSTSLPSAGTAGTNRRQPGKQRKKSKGVKLTLTRSGDQYQVTKTQISRASSDPNSSGDLDLNLSCSDLNDNLDSSKSSAPGSSGKISKKRESFTLLTPHRFTRHMSRDISLSPDVYQQLITLSPQRLSKKPKVDSEVNKGKNCNNTMGQPMYASTPRDPEKSEEWIVRNRSDSPSTKTFVRTQKRKHQIIATPRVKLPRVQRASPTCQQGKQEAESTEDWSPLFLRKNRTNYSNPSIQSLLHLSSDKILLDQSLNHRRKDSPNKKQQNLMPEESSASPSSNNVKLRSSRRLLYSSTAK</sequence>
<name>A0AAW0UMV2_SCYPA</name>
<dbReference type="InterPro" id="IPR053919">
    <property type="entry name" value="Treslin_N"/>
</dbReference>
<feature type="region of interest" description="Disordered" evidence="2">
    <location>
        <begin position="1243"/>
        <end position="1286"/>
    </location>
</feature>
<organism evidence="6 7">
    <name type="scientific">Scylla paramamosain</name>
    <name type="common">Mud crab</name>
    <dbReference type="NCBI Taxonomy" id="85552"/>
    <lineage>
        <taxon>Eukaryota</taxon>
        <taxon>Metazoa</taxon>
        <taxon>Ecdysozoa</taxon>
        <taxon>Arthropoda</taxon>
        <taxon>Crustacea</taxon>
        <taxon>Multicrustacea</taxon>
        <taxon>Malacostraca</taxon>
        <taxon>Eumalacostraca</taxon>
        <taxon>Eucarida</taxon>
        <taxon>Decapoda</taxon>
        <taxon>Pleocyemata</taxon>
        <taxon>Brachyura</taxon>
        <taxon>Eubrachyura</taxon>
        <taxon>Portunoidea</taxon>
        <taxon>Portunidae</taxon>
        <taxon>Portuninae</taxon>
        <taxon>Scylla</taxon>
    </lineage>
</organism>
<dbReference type="InterPro" id="IPR053920">
    <property type="entry name" value="Treslin_STD"/>
</dbReference>
<feature type="region of interest" description="Disordered" evidence="2">
    <location>
        <begin position="2289"/>
        <end position="2359"/>
    </location>
</feature>
<feature type="region of interest" description="Disordered" evidence="2">
    <location>
        <begin position="250"/>
        <end position="294"/>
    </location>
</feature>
<feature type="signal peptide" evidence="3">
    <location>
        <begin position="1"/>
        <end position="22"/>
    </location>
</feature>
<feature type="region of interest" description="Disordered" evidence="2">
    <location>
        <begin position="784"/>
        <end position="835"/>
    </location>
</feature>
<feature type="domain" description="Treslin N-terminal" evidence="4">
    <location>
        <begin position="30"/>
        <end position="174"/>
    </location>
</feature>
<dbReference type="GO" id="GO:0030174">
    <property type="term" value="P:regulation of DNA-templated DNA replication initiation"/>
    <property type="evidence" value="ECO:0007669"/>
    <property type="project" value="TreeGrafter"/>
</dbReference>
<evidence type="ECO:0008006" key="8">
    <source>
        <dbReference type="Google" id="ProtNLM"/>
    </source>
</evidence>
<reference evidence="6 7" key="1">
    <citation type="submission" date="2023-03" db="EMBL/GenBank/DDBJ databases">
        <title>High-quality genome of Scylla paramamosain provides insights in environmental adaptation.</title>
        <authorList>
            <person name="Zhang L."/>
        </authorList>
    </citation>
    <scope>NUCLEOTIDE SEQUENCE [LARGE SCALE GENOMIC DNA]</scope>
    <source>
        <strain evidence="6">LZ_2023a</strain>
        <tissue evidence="6">Muscle</tissue>
    </source>
</reference>
<proteinExistence type="predicted"/>
<feature type="compositionally biased region" description="Polar residues" evidence="2">
    <location>
        <begin position="2328"/>
        <end position="2345"/>
    </location>
</feature>
<feature type="compositionally biased region" description="Low complexity" evidence="2">
    <location>
        <begin position="2567"/>
        <end position="2578"/>
    </location>
</feature>
<feature type="compositionally biased region" description="Polar residues" evidence="2">
    <location>
        <begin position="2290"/>
        <end position="2312"/>
    </location>
</feature>
<dbReference type="Proteomes" id="UP001487740">
    <property type="component" value="Unassembled WGS sequence"/>
</dbReference>
<feature type="compositionally biased region" description="Low complexity" evidence="2">
    <location>
        <begin position="1661"/>
        <end position="1674"/>
    </location>
</feature>
<dbReference type="GO" id="GO:0005634">
    <property type="term" value="C:nucleus"/>
    <property type="evidence" value="ECO:0007669"/>
    <property type="project" value="InterPro"/>
</dbReference>
<feature type="compositionally biased region" description="Basic residues" evidence="2">
    <location>
        <begin position="2127"/>
        <end position="2140"/>
    </location>
</feature>
<feature type="region of interest" description="Disordered" evidence="2">
    <location>
        <begin position="2552"/>
        <end position="2594"/>
    </location>
</feature>
<feature type="region of interest" description="Disordered" evidence="2">
    <location>
        <begin position="1649"/>
        <end position="1705"/>
    </location>
</feature>